<protein>
    <submittedName>
        <fullName evidence="8">Protein kinase-like domain-containing protein</fullName>
    </submittedName>
</protein>
<dbReference type="STRING" id="35608.A0A2U1NM23"/>
<dbReference type="AlphaFoldDB" id="A0A2U1NM23"/>
<sequence length="159" mass="18048">MWAMDGIMAELLTHETLFPGESGAEVMYNICRVLGTPTERTWSEGLYLASNIKYRFPDFHGVKLSNVLPSASPDLSNLISGLLAWDPCMRPAATEALQYPFFNTCYHVSRPLCYEPETVDCSLILGPPGFKLPLQHEFLRKQEIWKREVSLAVLKERIL</sequence>
<evidence type="ECO:0000313" key="8">
    <source>
        <dbReference type="EMBL" id="PWA74518.1"/>
    </source>
</evidence>
<dbReference type="GO" id="GO:0005524">
    <property type="term" value="F:ATP binding"/>
    <property type="evidence" value="ECO:0007669"/>
    <property type="project" value="UniProtKB-KW"/>
</dbReference>
<dbReference type="Gene3D" id="1.10.510.10">
    <property type="entry name" value="Transferase(Phosphotransferase) domain 1"/>
    <property type="match status" value="1"/>
</dbReference>
<dbReference type="PANTHER" id="PTHR24057:SF0">
    <property type="entry name" value="PROTEIN KINASE SHAGGY-RELATED"/>
    <property type="match status" value="1"/>
</dbReference>
<keyword evidence="9" id="KW-1185">Reference proteome</keyword>
<keyword evidence="4" id="KW-0547">Nucleotide-binding</keyword>
<dbReference type="PANTHER" id="PTHR24057">
    <property type="entry name" value="GLYCOGEN SYNTHASE KINASE-3 ALPHA"/>
    <property type="match status" value="1"/>
</dbReference>
<evidence type="ECO:0000256" key="1">
    <source>
        <dbReference type="ARBA" id="ARBA00005527"/>
    </source>
</evidence>
<dbReference type="Proteomes" id="UP000245207">
    <property type="component" value="Unassembled WGS sequence"/>
</dbReference>
<evidence type="ECO:0000256" key="3">
    <source>
        <dbReference type="ARBA" id="ARBA00022679"/>
    </source>
</evidence>
<gene>
    <name evidence="8" type="ORF">CTI12_AA250140</name>
</gene>
<keyword evidence="3" id="KW-0808">Transferase</keyword>
<organism evidence="8 9">
    <name type="scientific">Artemisia annua</name>
    <name type="common">Sweet wormwood</name>
    <dbReference type="NCBI Taxonomy" id="35608"/>
    <lineage>
        <taxon>Eukaryota</taxon>
        <taxon>Viridiplantae</taxon>
        <taxon>Streptophyta</taxon>
        <taxon>Embryophyta</taxon>
        <taxon>Tracheophyta</taxon>
        <taxon>Spermatophyta</taxon>
        <taxon>Magnoliopsida</taxon>
        <taxon>eudicotyledons</taxon>
        <taxon>Gunneridae</taxon>
        <taxon>Pentapetalae</taxon>
        <taxon>asterids</taxon>
        <taxon>campanulids</taxon>
        <taxon>Asterales</taxon>
        <taxon>Asteraceae</taxon>
        <taxon>Asteroideae</taxon>
        <taxon>Anthemideae</taxon>
        <taxon>Artemisiinae</taxon>
        <taxon>Artemisia</taxon>
    </lineage>
</organism>
<dbReference type="GO" id="GO:0007165">
    <property type="term" value="P:signal transduction"/>
    <property type="evidence" value="ECO:0007669"/>
    <property type="project" value="TreeGrafter"/>
</dbReference>
<dbReference type="SUPFAM" id="SSF56112">
    <property type="entry name" value="Protein kinase-like (PK-like)"/>
    <property type="match status" value="1"/>
</dbReference>
<keyword evidence="6" id="KW-0067">ATP-binding</keyword>
<feature type="domain" description="Protein kinase" evidence="7">
    <location>
        <begin position="1"/>
        <end position="102"/>
    </location>
</feature>
<evidence type="ECO:0000259" key="7">
    <source>
        <dbReference type="PROSITE" id="PS50011"/>
    </source>
</evidence>
<evidence type="ECO:0000256" key="5">
    <source>
        <dbReference type="ARBA" id="ARBA00022777"/>
    </source>
</evidence>
<evidence type="ECO:0000256" key="6">
    <source>
        <dbReference type="ARBA" id="ARBA00022840"/>
    </source>
</evidence>
<comment type="caution">
    <text evidence="8">The sequence shown here is derived from an EMBL/GenBank/DDBJ whole genome shotgun (WGS) entry which is preliminary data.</text>
</comment>
<evidence type="ECO:0000313" key="9">
    <source>
        <dbReference type="Proteomes" id="UP000245207"/>
    </source>
</evidence>
<dbReference type="GO" id="GO:0005634">
    <property type="term" value="C:nucleus"/>
    <property type="evidence" value="ECO:0007669"/>
    <property type="project" value="TreeGrafter"/>
</dbReference>
<dbReference type="EMBL" id="PKPP01002553">
    <property type="protein sequence ID" value="PWA74518.1"/>
    <property type="molecule type" value="Genomic_DNA"/>
</dbReference>
<keyword evidence="2" id="KW-0723">Serine/threonine-protein kinase</keyword>
<dbReference type="GO" id="GO:0004674">
    <property type="term" value="F:protein serine/threonine kinase activity"/>
    <property type="evidence" value="ECO:0007669"/>
    <property type="project" value="UniProtKB-KW"/>
</dbReference>
<dbReference type="PROSITE" id="PS50011">
    <property type="entry name" value="PROTEIN_KINASE_DOM"/>
    <property type="match status" value="1"/>
</dbReference>
<dbReference type="GO" id="GO:0030154">
    <property type="term" value="P:cell differentiation"/>
    <property type="evidence" value="ECO:0007669"/>
    <property type="project" value="TreeGrafter"/>
</dbReference>
<evidence type="ECO:0000256" key="2">
    <source>
        <dbReference type="ARBA" id="ARBA00022527"/>
    </source>
</evidence>
<dbReference type="InterPro" id="IPR050591">
    <property type="entry name" value="GSK-3"/>
</dbReference>
<dbReference type="OrthoDB" id="2158884at2759"/>
<dbReference type="InterPro" id="IPR011009">
    <property type="entry name" value="Kinase-like_dom_sf"/>
</dbReference>
<keyword evidence="5 8" id="KW-0418">Kinase</keyword>
<comment type="similarity">
    <text evidence="1">Belongs to the protein kinase superfamily. CMGC Ser/Thr protein kinase family. GSK-3 subfamily.</text>
</comment>
<accession>A0A2U1NM23</accession>
<evidence type="ECO:0000256" key="4">
    <source>
        <dbReference type="ARBA" id="ARBA00022741"/>
    </source>
</evidence>
<reference evidence="8 9" key="1">
    <citation type="journal article" date="2018" name="Mol. Plant">
        <title>The genome of Artemisia annua provides insight into the evolution of Asteraceae family and artemisinin biosynthesis.</title>
        <authorList>
            <person name="Shen Q."/>
            <person name="Zhang L."/>
            <person name="Liao Z."/>
            <person name="Wang S."/>
            <person name="Yan T."/>
            <person name="Shi P."/>
            <person name="Liu M."/>
            <person name="Fu X."/>
            <person name="Pan Q."/>
            <person name="Wang Y."/>
            <person name="Lv Z."/>
            <person name="Lu X."/>
            <person name="Zhang F."/>
            <person name="Jiang W."/>
            <person name="Ma Y."/>
            <person name="Chen M."/>
            <person name="Hao X."/>
            <person name="Li L."/>
            <person name="Tang Y."/>
            <person name="Lv G."/>
            <person name="Zhou Y."/>
            <person name="Sun X."/>
            <person name="Brodelius P.E."/>
            <person name="Rose J.K.C."/>
            <person name="Tang K."/>
        </authorList>
    </citation>
    <scope>NUCLEOTIDE SEQUENCE [LARGE SCALE GENOMIC DNA]</scope>
    <source>
        <strain evidence="9">cv. Huhao1</strain>
        <tissue evidence="8">Leaf</tissue>
    </source>
</reference>
<dbReference type="InterPro" id="IPR000719">
    <property type="entry name" value="Prot_kinase_dom"/>
</dbReference>
<dbReference type="GO" id="GO:0005737">
    <property type="term" value="C:cytoplasm"/>
    <property type="evidence" value="ECO:0007669"/>
    <property type="project" value="TreeGrafter"/>
</dbReference>
<proteinExistence type="inferred from homology"/>
<name>A0A2U1NM23_ARTAN</name>